<evidence type="ECO:0000313" key="6">
    <source>
        <dbReference type="Proteomes" id="UP000198972"/>
    </source>
</evidence>
<dbReference type="PANTHER" id="PTHR41259">
    <property type="entry name" value="DOUBLE-STRAND BREAK REPAIR RAD50 ATPASE, PUTATIVE-RELATED"/>
    <property type="match status" value="1"/>
</dbReference>
<dbReference type="Gene3D" id="3.40.50.300">
    <property type="entry name" value="P-loop containing nucleotide triphosphate hydrolases"/>
    <property type="match status" value="2"/>
</dbReference>
<protein>
    <submittedName>
        <fullName evidence="5">Uncharacterized protein YhaN</fullName>
    </submittedName>
</protein>
<keyword evidence="3" id="KW-0812">Transmembrane</keyword>
<gene>
    <name evidence="5" type="ORF">SAMN04488542_114115</name>
</gene>
<reference evidence="5 6" key="1">
    <citation type="submission" date="2016-10" db="EMBL/GenBank/DDBJ databases">
        <authorList>
            <person name="de Groot N.N."/>
        </authorList>
    </citation>
    <scope>NUCLEOTIDE SEQUENCE [LARGE SCALE GENOMIC DNA]</scope>
    <source>
        <strain evidence="5 6">DSM 28129</strain>
    </source>
</reference>
<proteinExistence type="predicted"/>
<dbReference type="InterPro" id="IPR038734">
    <property type="entry name" value="YhaN_AAA"/>
</dbReference>
<dbReference type="EMBL" id="FNBG01000014">
    <property type="protein sequence ID" value="SDF66098.1"/>
    <property type="molecule type" value="Genomic_DNA"/>
</dbReference>
<evidence type="ECO:0000256" key="2">
    <source>
        <dbReference type="SAM" id="MobiDB-lite"/>
    </source>
</evidence>
<dbReference type="Pfam" id="PF13514">
    <property type="entry name" value="AAA_27"/>
    <property type="match status" value="1"/>
</dbReference>
<organism evidence="5 6">
    <name type="scientific">Fontibacillus panacisegetis</name>
    <dbReference type="NCBI Taxonomy" id="670482"/>
    <lineage>
        <taxon>Bacteria</taxon>
        <taxon>Bacillati</taxon>
        <taxon>Bacillota</taxon>
        <taxon>Bacilli</taxon>
        <taxon>Bacillales</taxon>
        <taxon>Paenibacillaceae</taxon>
        <taxon>Fontibacillus</taxon>
    </lineage>
</organism>
<feature type="region of interest" description="Disordered" evidence="2">
    <location>
        <begin position="549"/>
        <end position="569"/>
    </location>
</feature>
<dbReference type="Proteomes" id="UP000198972">
    <property type="component" value="Unassembled WGS sequence"/>
</dbReference>
<feature type="coiled-coil region" evidence="1">
    <location>
        <begin position="775"/>
        <end position="812"/>
    </location>
</feature>
<sequence>MRLEKLQVSGFGHLHGLKIDLEGPVTVLYGPNEAGKSTILGFVRAMLFGIPSRTYGSLRYEPVKGTVHGGMLTLKADNGAQWVIERYAQPPEGAALSGTRGDRLRITVNDAEGNLREVTQEEMQKVLLAGMSKEMFKQLFAISLTELQEVAALQSEEMNTFLFHAGIGGGNAILRGEKKLMSEMDKLYRPKGRNQEVAQILQSIERLNLEAKTVKSLLPRYHELLEELSQVSNALTQSEEELAVRSQEASSLYRAVTSRPDWIKREAALVELATLPSDSSTFPQQGITRWNGLQDDKERLMLENSELERVKSKLQQELNSIELDASLLNHEVSLRSLAERLPGYESRLRELGDTQAEIKSLGVRIKQCLQSIHPDWSDIHLRSFAGTVGERELVRKYISRFAAYDKEMDMLRSERFKLEREVLSLEGAYTGAAERLEESESIYRKQFAIIAAEDRSEIRMLWSEISIELDRWRELASSRATDRRAVEAEQEAGARMQSLYKKILGGAGVLTLVLPVILWLTTEQLLGAAISGIALLGFDMILWSSIRGGDKPANRSKRRRGIPPAEESTAEARLKTLVPKLIRHPLTAASGAADYSTRKGIMDSTPVTDGTDFLLMENWEEEERLLRRLMENWQLWAQRHEVLETELAASRRRTAEKIDALQAQEREMARREEAFSSLSDEWEKWLDDRHLPALLSPEAALDVFRIAEQGREWLSRFETLSDKEAALQSDNDTFVREAKAYGIHFGVNTIGEELNSSSAEIILEVRQTLSSLDQQLELKVRYELLSAKMKSLEEEQSRLNDRLNRILEAEGNLLQASGTQNGEEFLRKGADAARYEELDREIRQWNLLLFGALDKEKSADLETLLRSYTEEKLSENAENAERTKRETESQRLGLQERRGRILQEMETLEVGGRQGDLLQQLAEQKSLLGNALDKYAVMAVCHELIVRVRQIYEEERQPAVLQAASSYLQKMTGGVYHRILMKMGSQELLAEHREHGPIGSSYLSRGTAEQLYLSMRLALSDAVSGQLKLPILLDDLFVNFDHSRMTGALSVIKTVSEQHQVIMMTCHEHVAQAATNKLPGCQIVRL</sequence>
<keyword evidence="1" id="KW-0175">Coiled coil</keyword>
<accession>A0A1G7MWC4</accession>
<dbReference type="SUPFAM" id="SSF52540">
    <property type="entry name" value="P-loop containing nucleoside triphosphate hydrolases"/>
    <property type="match status" value="1"/>
</dbReference>
<name>A0A1G7MWC4_9BACL</name>
<dbReference type="InterPro" id="IPR027417">
    <property type="entry name" value="P-loop_NTPase"/>
</dbReference>
<dbReference type="AlphaFoldDB" id="A0A1G7MWC4"/>
<feature type="coiled-coil region" evidence="1">
    <location>
        <begin position="293"/>
        <end position="331"/>
    </location>
</feature>
<keyword evidence="3" id="KW-0472">Membrane</keyword>
<feature type="domain" description="YhaN AAA" evidence="4">
    <location>
        <begin position="1"/>
        <end position="213"/>
    </location>
</feature>
<feature type="region of interest" description="Disordered" evidence="2">
    <location>
        <begin position="874"/>
        <end position="893"/>
    </location>
</feature>
<dbReference type="PANTHER" id="PTHR41259:SF1">
    <property type="entry name" value="DOUBLE-STRAND BREAK REPAIR RAD50 ATPASE, PUTATIVE-RELATED"/>
    <property type="match status" value="1"/>
</dbReference>
<feature type="coiled-coil region" evidence="1">
    <location>
        <begin position="651"/>
        <end position="681"/>
    </location>
</feature>
<evidence type="ECO:0000256" key="3">
    <source>
        <dbReference type="SAM" id="Phobius"/>
    </source>
</evidence>
<feature type="transmembrane region" description="Helical" evidence="3">
    <location>
        <begin position="526"/>
        <end position="546"/>
    </location>
</feature>
<evidence type="ECO:0000259" key="4">
    <source>
        <dbReference type="Pfam" id="PF13514"/>
    </source>
</evidence>
<evidence type="ECO:0000256" key="1">
    <source>
        <dbReference type="SAM" id="Coils"/>
    </source>
</evidence>
<feature type="transmembrane region" description="Helical" evidence="3">
    <location>
        <begin position="503"/>
        <end position="520"/>
    </location>
</feature>
<dbReference type="STRING" id="670482.SAMN04488542_114115"/>
<dbReference type="RefSeq" id="WP_091231117.1">
    <property type="nucleotide sequence ID" value="NZ_FNBG01000014.1"/>
</dbReference>
<evidence type="ECO:0000313" key="5">
    <source>
        <dbReference type="EMBL" id="SDF66098.1"/>
    </source>
</evidence>
<dbReference type="OrthoDB" id="9764467at2"/>
<keyword evidence="6" id="KW-1185">Reference proteome</keyword>
<keyword evidence="3" id="KW-1133">Transmembrane helix</keyword>